<sequence>MSDKPNVIVVMCDQLWGFALGCYGNAFCRTPDMDRLAAQEGDA</sequence>
<evidence type="ECO:0000313" key="1">
    <source>
        <dbReference type="EMBL" id="KKN70334.1"/>
    </source>
</evidence>
<protein>
    <recommendedName>
        <fullName evidence="2">Sulfatase N-terminal domain-containing protein</fullName>
    </recommendedName>
</protein>
<dbReference type="EMBL" id="LAZR01000405">
    <property type="protein sequence ID" value="KKN70334.1"/>
    <property type="molecule type" value="Genomic_DNA"/>
</dbReference>
<gene>
    <name evidence="1" type="ORF">LCGC14_0432000</name>
</gene>
<proteinExistence type="predicted"/>
<dbReference type="Gene3D" id="3.40.720.10">
    <property type="entry name" value="Alkaline Phosphatase, subunit A"/>
    <property type="match status" value="1"/>
</dbReference>
<comment type="caution">
    <text evidence="1">The sequence shown here is derived from an EMBL/GenBank/DDBJ whole genome shotgun (WGS) entry which is preliminary data.</text>
</comment>
<name>A0A0F9SU35_9ZZZZ</name>
<reference evidence="1" key="1">
    <citation type="journal article" date="2015" name="Nature">
        <title>Complex archaea that bridge the gap between prokaryotes and eukaryotes.</title>
        <authorList>
            <person name="Spang A."/>
            <person name="Saw J.H."/>
            <person name="Jorgensen S.L."/>
            <person name="Zaremba-Niedzwiedzka K."/>
            <person name="Martijn J."/>
            <person name="Lind A.E."/>
            <person name="van Eijk R."/>
            <person name="Schleper C."/>
            <person name="Guy L."/>
            <person name="Ettema T.J."/>
        </authorList>
    </citation>
    <scope>NUCLEOTIDE SEQUENCE</scope>
</reference>
<dbReference type="SUPFAM" id="SSF53649">
    <property type="entry name" value="Alkaline phosphatase-like"/>
    <property type="match status" value="1"/>
</dbReference>
<evidence type="ECO:0008006" key="2">
    <source>
        <dbReference type="Google" id="ProtNLM"/>
    </source>
</evidence>
<accession>A0A0F9SU35</accession>
<dbReference type="AlphaFoldDB" id="A0A0F9SU35"/>
<dbReference type="InterPro" id="IPR017850">
    <property type="entry name" value="Alkaline_phosphatase_core_sf"/>
</dbReference>
<organism evidence="1">
    <name type="scientific">marine sediment metagenome</name>
    <dbReference type="NCBI Taxonomy" id="412755"/>
    <lineage>
        <taxon>unclassified sequences</taxon>
        <taxon>metagenomes</taxon>
        <taxon>ecological metagenomes</taxon>
    </lineage>
</organism>